<dbReference type="VEuPathDB" id="FungiDB:An09g03460"/>
<dbReference type="KEGG" id="ang:An09g03460"/>
<dbReference type="GeneID" id="84592010"/>
<protein>
    <submittedName>
        <fullName evidence="2">Uncharacterized protein</fullName>
    </submittedName>
</protein>
<reference evidence="2" key="2">
    <citation type="submission" date="2025-08" db="UniProtKB">
        <authorList>
            <consortium name="RefSeq"/>
        </authorList>
    </citation>
    <scope>IDENTIFICATION</scope>
</reference>
<feature type="region of interest" description="Disordered" evidence="1">
    <location>
        <begin position="45"/>
        <end position="66"/>
    </location>
</feature>
<sequence length="107" mass="11100">MGEGDLKGTPSHHHQTCRNYCNIAHKAPVIPVTGQAEDAIIGGGMAGASATTNPSSRPAMMGDNGRTREASVPITVGGRSFCLQRTALQPDIEAVCDWGGVRVIGTL</sequence>
<dbReference type="RefSeq" id="XP_059601388.1">
    <property type="nucleotide sequence ID" value="XM_059749724.1"/>
</dbReference>
<name>A0AAJ8BPP0_ASPNG</name>
<organism evidence="2">
    <name type="scientific">Aspergillus niger</name>
    <dbReference type="NCBI Taxonomy" id="5061"/>
    <lineage>
        <taxon>Eukaryota</taxon>
        <taxon>Fungi</taxon>
        <taxon>Dikarya</taxon>
        <taxon>Ascomycota</taxon>
        <taxon>Pezizomycotina</taxon>
        <taxon>Eurotiomycetes</taxon>
        <taxon>Eurotiomycetidae</taxon>
        <taxon>Eurotiales</taxon>
        <taxon>Aspergillaceae</taxon>
        <taxon>Aspergillus</taxon>
        <taxon>Aspergillus subgen. Circumdati</taxon>
    </lineage>
</organism>
<gene>
    <name evidence="2" type="ORF">An09g03460</name>
</gene>
<evidence type="ECO:0000256" key="1">
    <source>
        <dbReference type="SAM" id="MobiDB-lite"/>
    </source>
</evidence>
<reference evidence="2" key="1">
    <citation type="submission" date="2025-02" db="EMBL/GenBank/DDBJ databases">
        <authorList>
            <consortium name="NCBI Genome Project"/>
        </authorList>
    </citation>
    <scope>NUCLEOTIDE SEQUENCE</scope>
</reference>
<accession>A0AAJ8BPP0</accession>
<proteinExistence type="predicted"/>
<evidence type="ECO:0000313" key="2">
    <source>
        <dbReference type="RefSeq" id="XP_059601388.1"/>
    </source>
</evidence>
<dbReference type="AlphaFoldDB" id="A0AAJ8BPP0"/>